<comment type="caution">
    <text evidence="1">The sequence shown here is derived from an EMBL/GenBank/DDBJ whole genome shotgun (WGS) entry which is preliminary data.</text>
</comment>
<evidence type="ECO:0000313" key="1">
    <source>
        <dbReference type="EMBL" id="GAA4160035.1"/>
    </source>
</evidence>
<name>A0ABP7ZJF8_9MICO</name>
<accession>A0ABP7ZJF8</accession>
<protein>
    <submittedName>
        <fullName evidence="1">Uncharacterized protein</fullName>
    </submittedName>
</protein>
<evidence type="ECO:0000313" key="2">
    <source>
        <dbReference type="Proteomes" id="UP001415169"/>
    </source>
</evidence>
<reference evidence="1" key="2">
    <citation type="submission" date="2023-12" db="EMBL/GenBank/DDBJ databases">
        <authorList>
            <person name="Sun Q."/>
            <person name="Inoue M."/>
        </authorList>
    </citation>
    <scope>NUCLEOTIDE SEQUENCE</scope>
    <source>
        <strain evidence="1">JCM 17590</strain>
    </source>
</reference>
<sequence length="294" mass="33102">MLYELSNVETLRGALGLSVDWARYWQEPDETDRMLEEPDFVGPLRAVAAQVAAAPEAQWLWDPAAPEQFVTHWFETDPYTRREREPRPLDPTTIPADLERWKREADADEVSFRESREADPASRVSGAWWSLPQYVGVWSSPALGRLGPAALHFVEDGMDFTHARVWPVSVRPGARIVEIDGPDAWAELCRRHPFDVSESRRTVWEWTTGRDGRWVLPDWPAVAREWDAVHVTGAGYLRTAGRAIAVDGETATVLAGWEPGQTAWLTDAFEVTGPAVEWVAEPADDCGFDWKPIG</sequence>
<gene>
    <name evidence="1" type="ORF">GCM10022286_15500</name>
</gene>
<dbReference type="EMBL" id="BAABBV010000001">
    <property type="protein sequence ID" value="GAA4160035.1"/>
    <property type="molecule type" value="Genomic_DNA"/>
</dbReference>
<keyword evidence="2" id="KW-1185">Reference proteome</keyword>
<proteinExistence type="predicted"/>
<reference evidence="1" key="1">
    <citation type="journal article" date="2014" name="Int. J. Syst. Evol. Microbiol.">
        <title>Complete genome of a new Firmicutes species belonging to the dominant human colonic microbiota ('Ruminococcus bicirculans') reveals two chromosomes and a selective capacity to utilize plant glucans.</title>
        <authorList>
            <consortium name="NISC Comparative Sequencing Program"/>
            <person name="Wegmann U."/>
            <person name="Louis P."/>
            <person name="Goesmann A."/>
            <person name="Henrissat B."/>
            <person name="Duncan S.H."/>
            <person name="Flint H.J."/>
        </authorList>
    </citation>
    <scope>NUCLEOTIDE SEQUENCE</scope>
    <source>
        <strain evidence="1">JCM 17590</strain>
    </source>
</reference>
<dbReference type="Proteomes" id="UP001415169">
    <property type="component" value="Unassembled WGS sequence"/>
</dbReference>
<organism evidence="1 2">
    <name type="scientific">Gryllotalpicola daejeonensis</name>
    <dbReference type="NCBI Taxonomy" id="993087"/>
    <lineage>
        <taxon>Bacteria</taxon>
        <taxon>Bacillati</taxon>
        <taxon>Actinomycetota</taxon>
        <taxon>Actinomycetes</taxon>
        <taxon>Micrococcales</taxon>
        <taxon>Microbacteriaceae</taxon>
        <taxon>Gryllotalpicola</taxon>
    </lineage>
</organism>